<dbReference type="STRING" id="27342.A0A0H2RAW0"/>
<evidence type="ECO:0000313" key="8">
    <source>
        <dbReference type="Proteomes" id="UP000053477"/>
    </source>
</evidence>
<sequence>MPLYLPPEQKPNCRSCSASNKTRLCAACGEVAYCSPECQKSDWKRHKSECGITEKIDLGTFYPFLAILVDFGHQIAQKPDHAGLNHPALMHQIINDVNPGAPFTEFANGWEGIPVELGDPIPRMGKILDTKDWWPKAKNMHELNKLRARITRENHVLPILFGLCVALVDILYTSTFNKEQGTSRTRLYYRQAPIVDFGIYCGSVRVVPEDKLAYLLPDGTCIRGQDPNDHYWIYFLTSRGEEFMLDCSMFTFNLEKEVVNAPYLEPECLEQFPSSPAFTEDRALRSMALKQLPSLSDCARKRFSVLRHPTVLQAFSNPELFGGGTFLYLMDLYPLMDEISGRECSFPEQEFFVSYVGFCSNRLYQHIMRTQDWKSYPKDVMLQYDLDADGKDPIVEGKKTWEKLKKEEKKEKRKEAKDKRKTERHSSSMVE</sequence>
<dbReference type="InterPro" id="IPR002893">
    <property type="entry name" value="Znf_MYND"/>
</dbReference>
<keyword evidence="8" id="KW-1185">Reference proteome</keyword>
<dbReference type="PROSITE" id="PS01360">
    <property type="entry name" value="ZF_MYND_1"/>
    <property type="match status" value="1"/>
</dbReference>
<dbReference type="SUPFAM" id="SSF144232">
    <property type="entry name" value="HIT/MYND zinc finger-like"/>
    <property type="match status" value="1"/>
</dbReference>
<dbReference type="OrthoDB" id="341421at2759"/>
<accession>A0A0H2RAW0</accession>
<dbReference type="Pfam" id="PF01753">
    <property type="entry name" value="zf-MYND"/>
    <property type="match status" value="1"/>
</dbReference>
<evidence type="ECO:0000259" key="6">
    <source>
        <dbReference type="PROSITE" id="PS50865"/>
    </source>
</evidence>
<dbReference type="GO" id="GO:0008270">
    <property type="term" value="F:zinc ion binding"/>
    <property type="evidence" value="ECO:0007669"/>
    <property type="project" value="UniProtKB-KW"/>
</dbReference>
<keyword evidence="3" id="KW-0862">Zinc</keyword>
<dbReference type="AlphaFoldDB" id="A0A0H2RAW0"/>
<gene>
    <name evidence="7" type="ORF">SCHPADRAFT_837803</name>
</gene>
<evidence type="ECO:0000256" key="3">
    <source>
        <dbReference type="ARBA" id="ARBA00022833"/>
    </source>
</evidence>
<evidence type="ECO:0000256" key="1">
    <source>
        <dbReference type="ARBA" id="ARBA00022723"/>
    </source>
</evidence>
<dbReference type="InParanoid" id="A0A0H2RAW0"/>
<evidence type="ECO:0000256" key="2">
    <source>
        <dbReference type="ARBA" id="ARBA00022771"/>
    </source>
</evidence>
<keyword evidence="2 4" id="KW-0863">Zinc-finger</keyword>
<evidence type="ECO:0000256" key="4">
    <source>
        <dbReference type="PROSITE-ProRule" id="PRU00134"/>
    </source>
</evidence>
<feature type="region of interest" description="Disordered" evidence="5">
    <location>
        <begin position="405"/>
        <end position="431"/>
    </location>
</feature>
<name>A0A0H2RAW0_9AGAM</name>
<proteinExistence type="predicted"/>
<dbReference type="EMBL" id="KQ086191">
    <property type="protein sequence ID" value="KLO06638.1"/>
    <property type="molecule type" value="Genomic_DNA"/>
</dbReference>
<protein>
    <recommendedName>
        <fullName evidence="6">MYND-type domain-containing protein</fullName>
    </recommendedName>
</protein>
<organism evidence="7 8">
    <name type="scientific">Schizopora paradoxa</name>
    <dbReference type="NCBI Taxonomy" id="27342"/>
    <lineage>
        <taxon>Eukaryota</taxon>
        <taxon>Fungi</taxon>
        <taxon>Dikarya</taxon>
        <taxon>Basidiomycota</taxon>
        <taxon>Agaricomycotina</taxon>
        <taxon>Agaricomycetes</taxon>
        <taxon>Hymenochaetales</taxon>
        <taxon>Schizoporaceae</taxon>
        <taxon>Schizopora</taxon>
    </lineage>
</organism>
<feature type="domain" description="MYND-type" evidence="6">
    <location>
        <begin position="13"/>
        <end position="50"/>
    </location>
</feature>
<dbReference type="PROSITE" id="PS50865">
    <property type="entry name" value="ZF_MYND_2"/>
    <property type="match status" value="1"/>
</dbReference>
<dbReference type="Proteomes" id="UP000053477">
    <property type="component" value="Unassembled WGS sequence"/>
</dbReference>
<keyword evidence="1" id="KW-0479">Metal-binding</keyword>
<reference evidence="7 8" key="1">
    <citation type="submission" date="2015-04" db="EMBL/GenBank/DDBJ databases">
        <title>Complete genome sequence of Schizopora paradoxa KUC8140, a cosmopolitan wood degrader in East Asia.</title>
        <authorList>
            <consortium name="DOE Joint Genome Institute"/>
            <person name="Min B."/>
            <person name="Park H."/>
            <person name="Jang Y."/>
            <person name="Kim J.-J."/>
            <person name="Kim K.H."/>
            <person name="Pangilinan J."/>
            <person name="Lipzen A."/>
            <person name="Riley R."/>
            <person name="Grigoriev I.V."/>
            <person name="Spatafora J.W."/>
            <person name="Choi I.-G."/>
        </authorList>
    </citation>
    <scope>NUCLEOTIDE SEQUENCE [LARGE SCALE GENOMIC DNA]</scope>
    <source>
        <strain evidence="7 8">KUC8140</strain>
    </source>
</reference>
<evidence type="ECO:0000313" key="7">
    <source>
        <dbReference type="EMBL" id="KLO06638.1"/>
    </source>
</evidence>
<dbReference type="Gene3D" id="6.10.140.2220">
    <property type="match status" value="1"/>
</dbReference>
<evidence type="ECO:0000256" key="5">
    <source>
        <dbReference type="SAM" id="MobiDB-lite"/>
    </source>
</evidence>